<accession>A0ABV5SKU0</accession>
<protein>
    <recommendedName>
        <fullName evidence="4">DUF2617 family protein</fullName>
    </recommendedName>
</protein>
<proteinExistence type="predicted"/>
<dbReference type="Proteomes" id="UP001589667">
    <property type="component" value="Unassembled WGS sequence"/>
</dbReference>
<evidence type="ECO:0000256" key="1">
    <source>
        <dbReference type="SAM" id="MobiDB-lite"/>
    </source>
</evidence>
<gene>
    <name evidence="2" type="ORF">ACFFQV_01485</name>
</gene>
<feature type="region of interest" description="Disordered" evidence="1">
    <location>
        <begin position="1"/>
        <end position="32"/>
    </location>
</feature>
<organism evidence="2 3">
    <name type="scientific">Agromyces lapidis</name>
    <dbReference type="NCBI Taxonomy" id="279574"/>
    <lineage>
        <taxon>Bacteria</taxon>
        <taxon>Bacillati</taxon>
        <taxon>Actinomycetota</taxon>
        <taxon>Actinomycetes</taxon>
        <taxon>Micrococcales</taxon>
        <taxon>Microbacteriaceae</taxon>
        <taxon>Agromyces</taxon>
    </lineage>
</organism>
<evidence type="ECO:0000313" key="3">
    <source>
        <dbReference type="Proteomes" id="UP001589667"/>
    </source>
</evidence>
<reference evidence="2 3" key="1">
    <citation type="submission" date="2024-09" db="EMBL/GenBank/DDBJ databases">
        <authorList>
            <person name="Sun Q."/>
            <person name="Mori K."/>
        </authorList>
    </citation>
    <scope>NUCLEOTIDE SEQUENCE [LARGE SCALE GENOMIC DNA]</scope>
    <source>
        <strain evidence="2 3">JCM 14321</strain>
    </source>
</reference>
<keyword evidence="3" id="KW-1185">Reference proteome</keyword>
<sequence>MSDEASGEGAVRDATGESDPPGADPHILGPDLLPTPFTAEEIRAAAGTGKTIRLLVELPGGERFERVNRFSDCDAEGATLEQWRLDAAGAVDGVVTSERVTWRELQEHAAFPAEHTSRTSTTLALAEGGLGTVECLHYEARHGDGDAAQASRFWFALDHPGMPVRYEIPTPSGVVRTTVVAVERDAPEALVE</sequence>
<evidence type="ECO:0000313" key="2">
    <source>
        <dbReference type="EMBL" id="MFB9640949.1"/>
    </source>
</evidence>
<dbReference type="RefSeq" id="WP_246192175.1">
    <property type="nucleotide sequence ID" value="NZ_BAAANI010000008.1"/>
</dbReference>
<comment type="caution">
    <text evidence="2">The sequence shown here is derived from an EMBL/GenBank/DDBJ whole genome shotgun (WGS) entry which is preliminary data.</text>
</comment>
<dbReference type="EMBL" id="JBHMBL010000001">
    <property type="protein sequence ID" value="MFB9640949.1"/>
    <property type="molecule type" value="Genomic_DNA"/>
</dbReference>
<evidence type="ECO:0008006" key="4">
    <source>
        <dbReference type="Google" id="ProtNLM"/>
    </source>
</evidence>
<name>A0ABV5SKU0_9MICO</name>